<dbReference type="EMBL" id="KN833356">
    <property type="protein sequence ID" value="KIM71327.1"/>
    <property type="molecule type" value="Genomic_DNA"/>
</dbReference>
<evidence type="ECO:0000313" key="2">
    <source>
        <dbReference type="EMBL" id="KIM71327.1"/>
    </source>
</evidence>
<dbReference type="HOGENOM" id="CLU_082499_2_2_1"/>
<name>A0A0C3B253_PILCF</name>
<dbReference type="PROSITE" id="PS50090">
    <property type="entry name" value="MYB_LIKE"/>
    <property type="match status" value="1"/>
</dbReference>
<dbReference type="InParanoid" id="A0A0C3B253"/>
<evidence type="ECO:0000313" key="3">
    <source>
        <dbReference type="Proteomes" id="UP000054166"/>
    </source>
</evidence>
<sequence length="130" mass="15052">WNLDEEKAMINYLIEHKDEAGDGLNFKDTTWTKVAECLQPLRTDRGVKMGKKCKEKQGQLLRKPYSTIMILKANVSGFLWTDKDGCKVDIKMEDSWNIYCKTHEATKQFKNKGFAHYESMTMILPQTVKG</sequence>
<reference evidence="3" key="2">
    <citation type="submission" date="2015-01" db="EMBL/GenBank/DDBJ databases">
        <title>Evolutionary Origins and Diversification of the Mycorrhizal Mutualists.</title>
        <authorList>
            <consortium name="DOE Joint Genome Institute"/>
            <consortium name="Mycorrhizal Genomics Consortium"/>
            <person name="Kohler A."/>
            <person name="Kuo A."/>
            <person name="Nagy L.G."/>
            <person name="Floudas D."/>
            <person name="Copeland A."/>
            <person name="Barry K.W."/>
            <person name="Cichocki N."/>
            <person name="Veneault-Fourrey C."/>
            <person name="LaButti K."/>
            <person name="Lindquist E.A."/>
            <person name="Lipzen A."/>
            <person name="Lundell T."/>
            <person name="Morin E."/>
            <person name="Murat C."/>
            <person name="Riley R."/>
            <person name="Ohm R."/>
            <person name="Sun H."/>
            <person name="Tunlid A."/>
            <person name="Henrissat B."/>
            <person name="Grigoriev I.V."/>
            <person name="Hibbett D.S."/>
            <person name="Martin F."/>
        </authorList>
    </citation>
    <scope>NUCLEOTIDE SEQUENCE [LARGE SCALE GENOMIC DNA]</scope>
    <source>
        <strain evidence="3">F 1598</strain>
    </source>
</reference>
<keyword evidence="3" id="KW-1185">Reference proteome</keyword>
<dbReference type="OrthoDB" id="2671340at2759"/>
<feature type="non-terminal residue" evidence="2">
    <location>
        <position position="1"/>
    </location>
</feature>
<feature type="domain" description="Myb-like" evidence="1">
    <location>
        <begin position="1"/>
        <end position="61"/>
    </location>
</feature>
<dbReference type="AlphaFoldDB" id="A0A0C3B253"/>
<accession>A0A0C3B253</accession>
<dbReference type="InterPro" id="IPR001005">
    <property type="entry name" value="SANT/Myb"/>
</dbReference>
<dbReference type="Proteomes" id="UP000054166">
    <property type="component" value="Unassembled WGS sequence"/>
</dbReference>
<evidence type="ECO:0000259" key="1">
    <source>
        <dbReference type="PROSITE" id="PS50090"/>
    </source>
</evidence>
<reference evidence="2 3" key="1">
    <citation type="submission" date="2014-04" db="EMBL/GenBank/DDBJ databases">
        <authorList>
            <consortium name="DOE Joint Genome Institute"/>
            <person name="Kuo A."/>
            <person name="Tarkka M."/>
            <person name="Buscot F."/>
            <person name="Kohler A."/>
            <person name="Nagy L.G."/>
            <person name="Floudas D."/>
            <person name="Copeland A."/>
            <person name="Barry K.W."/>
            <person name="Cichocki N."/>
            <person name="Veneault-Fourrey C."/>
            <person name="LaButti K."/>
            <person name="Lindquist E.A."/>
            <person name="Lipzen A."/>
            <person name="Lundell T."/>
            <person name="Morin E."/>
            <person name="Murat C."/>
            <person name="Sun H."/>
            <person name="Tunlid A."/>
            <person name="Henrissat B."/>
            <person name="Grigoriev I.V."/>
            <person name="Hibbett D.S."/>
            <person name="Martin F."/>
            <person name="Nordberg H.P."/>
            <person name="Cantor M.N."/>
            <person name="Hua S.X."/>
        </authorList>
    </citation>
    <scope>NUCLEOTIDE SEQUENCE [LARGE SCALE GENOMIC DNA]</scope>
    <source>
        <strain evidence="2 3">F 1598</strain>
    </source>
</reference>
<gene>
    <name evidence="2" type="ORF">PILCRDRAFT_50140</name>
</gene>
<proteinExistence type="predicted"/>
<organism evidence="2 3">
    <name type="scientific">Piloderma croceum (strain F 1598)</name>
    <dbReference type="NCBI Taxonomy" id="765440"/>
    <lineage>
        <taxon>Eukaryota</taxon>
        <taxon>Fungi</taxon>
        <taxon>Dikarya</taxon>
        <taxon>Basidiomycota</taxon>
        <taxon>Agaricomycotina</taxon>
        <taxon>Agaricomycetes</taxon>
        <taxon>Agaricomycetidae</taxon>
        <taxon>Atheliales</taxon>
        <taxon>Atheliaceae</taxon>
        <taxon>Piloderma</taxon>
    </lineage>
</organism>
<protein>
    <recommendedName>
        <fullName evidence="1">Myb-like domain-containing protein</fullName>
    </recommendedName>
</protein>
<feature type="non-terminal residue" evidence="2">
    <location>
        <position position="130"/>
    </location>
</feature>